<evidence type="ECO:0000313" key="2">
    <source>
        <dbReference type="EMBL" id="KFN92167.1"/>
    </source>
</evidence>
<name>A0A091C7Q6_9ENTE</name>
<feature type="region of interest" description="Disordered" evidence="1">
    <location>
        <begin position="187"/>
        <end position="206"/>
    </location>
</feature>
<dbReference type="EMBL" id="JPVT01000058">
    <property type="protein sequence ID" value="KFN92167.1"/>
    <property type="molecule type" value="Genomic_DNA"/>
</dbReference>
<evidence type="ECO:0000313" key="3">
    <source>
        <dbReference type="Proteomes" id="UP000029381"/>
    </source>
</evidence>
<dbReference type="Proteomes" id="UP000029381">
    <property type="component" value="Unassembled WGS sequence"/>
</dbReference>
<dbReference type="InterPro" id="IPR025580">
    <property type="entry name" value="Gp46"/>
</dbReference>
<sequence>MKKKNLLPMNLQYFAEGGDGGQEPPKNTEPQDPPKDPKDGKDPEPKDPPQDPEKRYSDKDVDDIINKKFKKWQEESEEKLRQSQLTAEEKEKERIAKLEKLEHDVATRDAKDSARKALSEEKLPTEFADFVFDTQEDVAKEKMDNFKKLLASYRESVVNEVMRDKTPPKPNTSDKKTYDITKMSTQELRKLREEDPKKFKEITQQN</sequence>
<proteinExistence type="predicted"/>
<feature type="region of interest" description="Disordered" evidence="1">
    <location>
        <begin position="72"/>
        <end position="91"/>
    </location>
</feature>
<dbReference type="AlphaFoldDB" id="A0A091C7Q6"/>
<evidence type="ECO:0000256" key="1">
    <source>
        <dbReference type="SAM" id="MobiDB-lite"/>
    </source>
</evidence>
<feature type="compositionally biased region" description="Basic and acidic residues" evidence="1">
    <location>
        <begin position="32"/>
        <end position="61"/>
    </location>
</feature>
<comment type="caution">
    <text evidence="2">The sequence shown here is derived from an EMBL/GenBank/DDBJ whole genome shotgun (WGS) entry which is preliminary data.</text>
</comment>
<keyword evidence="3" id="KW-1185">Reference proteome</keyword>
<dbReference type="PATRIC" id="fig|1302648.3.peg.610"/>
<accession>A0A091C7Q6</accession>
<evidence type="ECO:0008006" key="4">
    <source>
        <dbReference type="Google" id="ProtNLM"/>
    </source>
</evidence>
<reference evidence="2 3" key="1">
    <citation type="submission" date="2014-08" db="EMBL/GenBank/DDBJ databases">
        <title>Genome sequence of Tetragenococcus muriaticus.</title>
        <authorList>
            <person name="Chuea-nongthon C."/>
            <person name="Rodtong S."/>
            <person name="Yongsawatdigul J."/>
            <person name="Steele J.L."/>
            <person name="Liu X.-y."/>
            <person name="Speers J."/>
            <person name="Glasner J.D."/>
            <person name="Neeno-Eckwall E.C."/>
        </authorList>
    </citation>
    <scope>NUCLEOTIDE SEQUENCE [LARGE SCALE GENOMIC DNA]</scope>
    <source>
        <strain evidence="2 3">3MR10-3</strain>
    </source>
</reference>
<feature type="region of interest" description="Disordered" evidence="1">
    <location>
        <begin position="1"/>
        <end position="61"/>
    </location>
</feature>
<dbReference type="Pfam" id="PF14265">
    <property type="entry name" value="DUF4355"/>
    <property type="match status" value="1"/>
</dbReference>
<organism evidence="2 3">
    <name type="scientific">Tetragenococcus muriaticus 3MR10-3</name>
    <dbReference type="NCBI Taxonomy" id="1302648"/>
    <lineage>
        <taxon>Bacteria</taxon>
        <taxon>Bacillati</taxon>
        <taxon>Bacillota</taxon>
        <taxon>Bacilli</taxon>
        <taxon>Lactobacillales</taxon>
        <taxon>Enterococcaceae</taxon>
        <taxon>Tetragenococcus</taxon>
    </lineage>
</organism>
<protein>
    <recommendedName>
        <fullName evidence="4">DUF4355 domain-containing protein</fullName>
    </recommendedName>
</protein>
<dbReference type="RefSeq" id="WP_038022506.1">
    <property type="nucleotide sequence ID" value="NZ_JPVT01000058.1"/>
</dbReference>
<gene>
    <name evidence="2" type="ORF">TMU3MR103_0628</name>
</gene>